<evidence type="ECO:0000313" key="2">
    <source>
        <dbReference type="Proteomes" id="UP001321766"/>
    </source>
</evidence>
<gene>
    <name evidence="1" type="ORF">KIM372_08240</name>
</gene>
<name>A0ABN6S9V3_9BIFI</name>
<protein>
    <submittedName>
        <fullName evidence="1">Uncharacterized protein</fullName>
    </submittedName>
</protein>
<sequence>MIEITRLWPPVNTDHELAVLDRPRTSMEIDWYVWSLFEEHIVIPKKIMQSSKYDYVLVVALSQYDETARFFPYSPYNGELLETATMTPIGYYRFDDYVNGVGRTKWFSPQKFWINGGDKTALISAKASNVNQDMSPLEYADLLFNAFAATLLYNFKKVKKAELDSLKASMDPKVISSFPFPARFEDQDYQTDQGGIKICRQQDDKTTVEVDIPSTETFYKDHFKQ</sequence>
<dbReference type="Proteomes" id="UP001321766">
    <property type="component" value="Chromosome"/>
</dbReference>
<organism evidence="1 2">
    <name type="scientific">Bombiscardovia nodaiensis</name>
    <dbReference type="NCBI Taxonomy" id="2932181"/>
    <lineage>
        <taxon>Bacteria</taxon>
        <taxon>Bacillati</taxon>
        <taxon>Actinomycetota</taxon>
        <taxon>Actinomycetes</taxon>
        <taxon>Bifidobacteriales</taxon>
        <taxon>Bifidobacteriaceae</taxon>
        <taxon>Bombiscardovia</taxon>
    </lineage>
</organism>
<keyword evidence="2" id="KW-1185">Reference proteome</keyword>
<proteinExistence type="predicted"/>
<evidence type="ECO:0000313" key="1">
    <source>
        <dbReference type="EMBL" id="BDR52917.1"/>
    </source>
</evidence>
<reference evidence="1 2" key="1">
    <citation type="journal article" date="2023" name="Microbiol. Spectr.">
        <title>Symbiosis of Carpenter Bees with Uncharacterized Lactic Acid Bacteria Showing NAD Auxotrophy.</title>
        <authorList>
            <person name="Kawasaki S."/>
            <person name="Ozawa K."/>
            <person name="Mori T."/>
            <person name="Yamamoto A."/>
            <person name="Ito M."/>
            <person name="Ohkuma M."/>
            <person name="Sakamoto M."/>
            <person name="Matsutani M."/>
        </authorList>
    </citation>
    <scope>NUCLEOTIDE SEQUENCE [LARGE SCALE GENOMIC DNA]</scope>
    <source>
        <strain evidence="1 2">Kim37-2</strain>
    </source>
</reference>
<dbReference type="EMBL" id="AP026798">
    <property type="protein sequence ID" value="BDR52917.1"/>
    <property type="molecule type" value="Genomic_DNA"/>
</dbReference>
<accession>A0ABN6S9V3</accession>